<reference evidence="4" key="1">
    <citation type="submission" date="2021-07" db="EMBL/GenBank/DDBJ databases">
        <authorList>
            <person name="Catto M.A."/>
            <person name="Jacobson A."/>
            <person name="Kennedy G."/>
            <person name="Labadie P."/>
            <person name="Hunt B.G."/>
            <person name="Srinivasan R."/>
        </authorList>
    </citation>
    <scope>NUCLEOTIDE SEQUENCE</scope>
    <source>
        <strain evidence="4">PL_HMW_Pooled</strain>
        <tissue evidence="4">Head</tissue>
    </source>
</reference>
<name>A0AAE1H2Q5_9NEOP</name>
<evidence type="ECO:0000256" key="1">
    <source>
        <dbReference type="ARBA" id="ARBA00022703"/>
    </source>
</evidence>
<evidence type="ECO:0000313" key="5">
    <source>
        <dbReference type="Proteomes" id="UP001219518"/>
    </source>
</evidence>
<dbReference type="GO" id="GO:0016787">
    <property type="term" value="F:hydrolase activity"/>
    <property type="evidence" value="ECO:0007669"/>
    <property type="project" value="InterPro"/>
</dbReference>
<dbReference type="AlphaFoldDB" id="A0AAE1H2Q5"/>
<dbReference type="Pfam" id="PF09230">
    <property type="entry name" value="DFF40"/>
    <property type="match status" value="1"/>
</dbReference>
<dbReference type="GO" id="GO:0004520">
    <property type="term" value="F:DNA endonuclease activity"/>
    <property type="evidence" value="ECO:0007669"/>
    <property type="project" value="InterPro"/>
</dbReference>
<organism evidence="4 5">
    <name type="scientific">Frankliniella fusca</name>
    <dbReference type="NCBI Taxonomy" id="407009"/>
    <lineage>
        <taxon>Eukaryota</taxon>
        <taxon>Metazoa</taxon>
        <taxon>Ecdysozoa</taxon>
        <taxon>Arthropoda</taxon>
        <taxon>Hexapoda</taxon>
        <taxon>Insecta</taxon>
        <taxon>Pterygota</taxon>
        <taxon>Neoptera</taxon>
        <taxon>Paraneoptera</taxon>
        <taxon>Thysanoptera</taxon>
        <taxon>Terebrantia</taxon>
        <taxon>Thripoidea</taxon>
        <taxon>Thripidae</taxon>
        <taxon>Frankliniella</taxon>
    </lineage>
</organism>
<feature type="domain" description="CIDE-N" evidence="3">
    <location>
        <begin position="16"/>
        <end position="92"/>
    </location>
</feature>
<evidence type="ECO:0000256" key="2">
    <source>
        <dbReference type="PROSITE-ProRule" id="PRU00447"/>
    </source>
</evidence>
<reference evidence="4" key="2">
    <citation type="journal article" date="2023" name="BMC Genomics">
        <title>Pest status, molecular evolution, and epigenetic factors derived from the genome assembly of Frankliniella fusca, a thysanopteran phytovirus vector.</title>
        <authorList>
            <person name="Catto M.A."/>
            <person name="Labadie P.E."/>
            <person name="Jacobson A.L."/>
            <person name="Kennedy G.G."/>
            <person name="Srinivasan R."/>
            <person name="Hunt B.G."/>
        </authorList>
    </citation>
    <scope>NUCLEOTIDE SEQUENCE</scope>
    <source>
        <strain evidence="4">PL_HMW_Pooled</strain>
    </source>
</reference>
<dbReference type="InterPro" id="IPR039729">
    <property type="entry name" value="DFF40"/>
</dbReference>
<dbReference type="GO" id="GO:0005634">
    <property type="term" value="C:nucleus"/>
    <property type="evidence" value="ECO:0007669"/>
    <property type="project" value="InterPro"/>
</dbReference>
<dbReference type="PROSITE" id="PS51135">
    <property type="entry name" value="CIDE_N"/>
    <property type="match status" value="1"/>
</dbReference>
<gene>
    <name evidence="4" type="ORF">KUF71_022625</name>
</gene>
<keyword evidence="1 2" id="KW-0053">Apoptosis</keyword>
<dbReference type="InterPro" id="IPR003508">
    <property type="entry name" value="CIDE-N_dom"/>
</dbReference>
<dbReference type="GO" id="GO:0005737">
    <property type="term" value="C:cytoplasm"/>
    <property type="evidence" value="ECO:0007669"/>
    <property type="project" value="InterPro"/>
</dbReference>
<dbReference type="PANTHER" id="PTHR13067">
    <property type="entry name" value="CASPASE-ACTIVATED DNASE"/>
    <property type="match status" value="1"/>
</dbReference>
<sequence>MSHNIEEDNCRSSLQEMNGYKVTNASRSRICGIACKNLHQLREKGCQKLNLSSSTIIVRLQDGTIVDDEEYFKTIAPQTIFILSPPDEAVATGHELLYNMLCSVHKDYLKVGQLASEFLSQDLKSKIRDISSVLEQQTTQERAKLSKREEDPAWFDGLETLADTKEDFMFKRSQERIRGYLYKSQDDIKKSSLYITDPKARAKLDATFQYFKEWLKKVNHFGCYFNRLHSKNKGSMRSYCDERGLFMCQGKWNEEKCLHIQNCSAIGNLKHFINPYESKEARIVFSTWNLDHRIERSRRIGPALLEAAKQAVQKNEAINAFYFFTLLFTSKNLKLVHIVCHDKGEHHGADCITKRLTTSKVLKNDLNSALSSAISVS</sequence>
<dbReference type="InterPro" id="IPR044925">
    <property type="entry name" value="His-Me_finger_sf"/>
</dbReference>
<keyword evidence="5" id="KW-1185">Reference proteome</keyword>
<evidence type="ECO:0000313" key="4">
    <source>
        <dbReference type="EMBL" id="KAK3913171.1"/>
    </source>
</evidence>
<comment type="caution">
    <text evidence="4">The sequence shown here is derived from an EMBL/GenBank/DDBJ whole genome shotgun (WGS) entry which is preliminary data.</text>
</comment>
<dbReference type="SUPFAM" id="SSF54060">
    <property type="entry name" value="His-Me finger endonucleases"/>
    <property type="match status" value="1"/>
</dbReference>
<evidence type="ECO:0000259" key="3">
    <source>
        <dbReference type="PROSITE" id="PS51135"/>
    </source>
</evidence>
<dbReference type="SUPFAM" id="SSF54277">
    <property type="entry name" value="CAD &amp; PB1 domains"/>
    <property type="match status" value="1"/>
</dbReference>
<dbReference type="SMART" id="SM00266">
    <property type="entry name" value="CAD"/>
    <property type="match status" value="1"/>
</dbReference>
<dbReference type="Pfam" id="PF02017">
    <property type="entry name" value="CIDE-N"/>
    <property type="match status" value="1"/>
</dbReference>
<dbReference type="PANTHER" id="PTHR13067:SF2">
    <property type="entry name" value="CASPASE-ACTIVATED DNASE"/>
    <property type="match status" value="1"/>
</dbReference>
<dbReference type="Gene3D" id="3.10.20.10">
    <property type="match status" value="1"/>
</dbReference>
<accession>A0AAE1H2Q5</accession>
<dbReference type="Proteomes" id="UP001219518">
    <property type="component" value="Unassembled WGS sequence"/>
</dbReference>
<dbReference type="EMBL" id="JAHWGI010000310">
    <property type="protein sequence ID" value="KAK3913171.1"/>
    <property type="molecule type" value="Genomic_DNA"/>
</dbReference>
<dbReference type="GO" id="GO:0006309">
    <property type="term" value="P:apoptotic DNA fragmentation"/>
    <property type="evidence" value="ECO:0007669"/>
    <property type="project" value="InterPro"/>
</dbReference>
<dbReference type="InterPro" id="IPR015311">
    <property type="entry name" value="DFF40_C"/>
</dbReference>
<protein>
    <submittedName>
        <fullName evidence="4">DNAation factor subunit beta</fullName>
    </submittedName>
</protein>
<proteinExistence type="predicted"/>